<dbReference type="Proteomes" id="UP000177987">
    <property type="component" value="Unassembled WGS sequence"/>
</dbReference>
<accession>A0A1G2SFC3</accession>
<sequence>MNIICLDGLPFLDIPPGTPLRIEVKHAIHFGAQNLHTYPMVLARLDLGIRISALLDGYWGRDDCGHIRRLASLNGGNVPVIPGGYLDVFVDLKSMDVEEVHGLYVMLTQGVLIEKIALPP</sequence>
<dbReference type="EMBL" id="MHUW01000016">
    <property type="protein sequence ID" value="OHA83488.1"/>
    <property type="molecule type" value="Genomic_DNA"/>
</dbReference>
<evidence type="ECO:0000313" key="2">
    <source>
        <dbReference type="Proteomes" id="UP000177987"/>
    </source>
</evidence>
<name>A0A1G2SFC3_9BACT</name>
<dbReference type="AlphaFoldDB" id="A0A1G2SFC3"/>
<organism evidence="1 2">
    <name type="scientific">Candidatus Yonathbacteria bacterium RIFCSPLOWO2_01_FULL_47_33b</name>
    <dbReference type="NCBI Taxonomy" id="1802727"/>
    <lineage>
        <taxon>Bacteria</taxon>
        <taxon>Candidatus Yonathiibacteriota</taxon>
    </lineage>
</organism>
<comment type="caution">
    <text evidence="1">The sequence shown here is derived from an EMBL/GenBank/DDBJ whole genome shotgun (WGS) entry which is preliminary data.</text>
</comment>
<protein>
    <submittedName>
        <fullName evidence="1">Uncharacterized protein</fullName>
    </submittedName>
</protein>
<dbReference type="STRING" id="1802727.A2937_00055"/>
<reference evidence="1 2" key="1">
    <citation type="journal article" date="2016" name="Nat. Commun.">
        <title>Thousands of microbial genomes shed light on interconnected biogeochemical processes in an aquifer system.</title>
        <authorList>
            <person name="Anantharaman K."/>
            <person name="Brown C.T."/>
            <person name="Hug L.A."/>
            <person name="Sharon I."/>
            <person name="Castelle C.J."/>
            <person name="Probst A.J."/>
            <person name="Thomas B.C."/>
            <person name="Singh A."/>
            <person name="Wilkins M.J."/>
            <person name="Karaoz U."/>
            <person name="Brodie E.L."/>
            <person name="Williams K.H."/>
            <person name="Hubbard S.S."/>
            <person name="Banfield J.F."/>
        </authorList>
    </citation>
    <scope>NUCLEOTIDE SEQUENCE [LARGE SCALE GENOMIC DNA]</scope>
</reference>
<evidence type="ECO:0000313" key="1">
    <source>
        <dbReference type="EMBL" id="OHA83488.1"/>
    </source>
</evidence>
<proteinExistence type="predicted"/>
<gene>
    <name evidence="1" type="ORF">A2937_00055</name>
</gene>